<gene>
    <name evidence="1" type="ORF">HC231_05105</name>
</gene>
<accession>A0ABX7UP77</accession>
<reference evidence="1 2" key="1">
    <citation type="submission" date="2020-03" db="EMBL/GenBank/DDBJ databases">
        <authorList>
            <person name="Bakhshi Ganjeh M."/>
        </authorList>
    </citation>
    <scope>NUCLEOTIDE SEQUENCE [LARGE SCALE GENOMIC DNA]</scope>
    <source>
        <strain evidence="2">Iran 50</strain>
    </source>
</reference>
<dbReference type="EMBL" id="CP050854">
    <property type="protein sequence ID" value="QTF07376.1"/>
    <property type="molecule type" value="Genomic_DNA"/>
</dbReference>
<name>A0ABX7UP77_9GAMM</name>
<dbReference type="RefSeq" id="WP_208230017.1">
    <property type="nucleotide sequence ID" value="NZ_CP050854.1"/>
</dbReference>
<proteinExistence type="predicted"/>
<evidence type="ECO:0008006" key="3">
    <source>
        <dbReference type="Google" id="ProtNLM"/>
    </source>
</evidence>
<keyword evidence="2" id="KW-1185">Reference proteome</keyword>
<sequence length="74" mass="8469">MKMGKSTAGRFKGSRPQFEVNAVVRDGITYYYLYHKGTNNLRKPVIEYKDEEVAKKVCLEGVFRILCHGKNITA</sequence>
<evidence type="ECO:0000313" key="2">
    <source>
        <dbReference type="Proteomes" id="UP000671960"/>
    </source>
</evidence>
<dbReference type="Proteomes" id="UP000671960">
    <property type="component" value="Chromosome"/>
</dbReference>
<evidence type="ECO:0000313" key="1">
    <source>
        <dbReference type="EMBL" id="QTF07376.1"/>
    </source>
</evidence>
<protein>
    <recommendedName>
        <fullName evidence="3">Integrase</fullName>
    </recommendedName>
</protein>
<organism evidence="1 2">
    <name type="scientific">Brenneria izadpanahii</name>
    <dbReference type="NCBI Taxonomy" id="2722756"/>
    <lineage>
        <taxon>Bacteria</taxon>
        <taxon>Pseudomonadati</taxon>
        <taxon>Pseudomonadota</taxon>
        <taxon>Gammaproteobacteria</taxon>
        <taxon>Enterobacterales</taxon>
        <taxon>Pectobacteriaceae</taxon>
        <taxon>Brenneria</taxon>
    </lineage>
</organism>